<dbReference type="EMBL" id="CP101620">
    <property type="protein sequence ID" value="UTY40399.1"/>
    <property type="molecule type" value="Genomic_DNA"/>
</dbReference>
<protein>
    <recommendedName>
        <fullName evidence="3">DUF2187 domain-containing protein</fullName>
    </recommendedName>
</protein>
<organism evidence="1 2">
    <name type="scientific">Allocoprobacillus halotolerans</name>
    <dbReference type="NCBI Taxonomy" id="2944914"/>
    <lineage>
        <taxon>Bacteria</taxon>
        <taxon>Bacillati</taxon>
        <taxon>Bacillota</taxon>
        <taxon>Erysipelotrichia</taxon>
        <taxon>Erysipelotrichales</taxon>
        <taxon>Erysipelotrichaceae</taxon>
        <taxon>Allocoprobacillus</taxon>
    </lineage>
</organism>
<name>A0ABY5I4W5_9FIRM</name>
<dbReference type="Proteomes" id="UP001060112">
    <property type="component" value="Chromosome"/>
</dbReference>
<accession>A0ABY5I4W5</accession>
<dbReference type="RefSeq" id="WP_290141822.1">
    <property type="nucleotide sequence ID" value="NZ_CP101620.1"/>
</dbReference>
<evidence type="ECO:0000313" key="1">
    <source>
        <dbReference type="EMBL" id="UTY40399.1"/>
    </source>
</evidence>
<sequence>MIMLKAGQVVYFIVQGWIMSGKVMNIQGNENEYTFEIEGYGNCSGYHQISSRQIHYSIFLDEQEAQKYQDNPAMYLQNYC</sequence>
<keyword evidence="2" id="KW-1185">Reference proteome</keyword>
<evidence type="ECO:0000313" key="2">
    <source>
        <dbReference type="Proteomes" id="UP001060112"/>
    </source>
</evidence>
<gene>
    <name evidence="1" type="ORF">NMU03_06360</name>
</gene>
<reference evidence="1" key="1">
    <citation type="submission" date="2022-07" db="EMBL/GenBank/DDBJ databases">
        <title>Faecal culturing of patients with breast cancer.</title>
        <authorList>
            <person name="Teng N.M.Y."/>
            <person name="Kiu R."/>
            <person name="Evans R."/>
            <person name="Baker D.J."/>
            <person name="Zenner C."/>
            <person name="Robinson S.D."/>
            <person name="Hall L.J."/>
        </authorList>
    </citation>
    <scope>NUCLEOTIDE SEQUENCE</scope>
    <source>
        <strain evidence="1">LH1062</strain>
    </source>
</reference>
<evidence type="ECO:0008006" key="3">
    <source>
        <dbReference type="Google" id="ProtNLM"/>
    </source>
</evidence>
<proteinExistence type="predicted"/>